<protein>
    <submittedName>
        <fullName evidence="3">Uncharacterized protein</fullName>
    </submittedName>
</protein>
<feature type="compositionally biased region" description="Basic and acidic residues" evidence="1">
    <location>
        <begin position="12"/>
        <end position="22"/>
    </location>
</feature>
<feature type="transmembrane region" description="Helical" evidence="2">
    <location>
        <begin position="30"/>
        <end position="51"/>
    </location>
</feature>
<name>A0A916UN47_9HYPH</name>
<dbReference type="AlphaFoldDB" id="A0A916UN47"/>
<evidence type="ECO:0000313" key="4">
    <source>
        <dbReference type="Proteomes" id="UP000637002"/>
    </source>
</evidence>
<sequence>MPGASDDGETGPPDRPRRGDGFASRRERRLWLIGYGVVFIVVGIGAVRILIRQFS</sequence>
<reference evidence="3" key="2">
    <citation type="submission" date="2020-09" db="EMBL/GenBank/DDBJ databases">
        <authorList>
            <person name="Sun Q."/>
            <person name="Zhou Y."/>
        </authorList>
    </citation>
    <scope>NUCLEOTIDE SEQUENCE</scope>
    <source>
        <strain evidence="3">CGMCC 1.12919</strain>
    </source>
</reference>
<dbReference type="EMBL" id="BMGG01000008">
    <property type="protein sequence ID" value="GGC80068.1"/>
    <property type="molecule type" value="Genomic_DNA"/>
</dbReference>
<reference evidence="3" key="1">
    <citation type="journal article" date="2014" name="Int. J. Syst. Evol. Microbiol.">
        <title>Complete genome sequence of Corynebacterium casei LMG S-19264T (=DSM 44701T), isolated from a smear-ripened cheese.</title>
        <authorList>
            <consortium name="US DOE Joint Genome Institute (JGI-PGF)"/>
            <person name="Walter F."/>
            <person name="Albersmeier A."/>
            <person name="Kalinowski J."/>
            <person name="Ruckert C."/>
        </authorList>
    </citation>
    <scope>NUCLEOTIDE SEQUENCE</scope>
    <source>
        <strain evidence="3">CGMCC 1.12919</strain>
    </source>
</reference>
<evidence type="ECO:0000256" key="2">
    <source>
        <dbReference type="SAM" id="Phobius"/>
    </source>
</evidence>
<keyword evidence="2" id="KW-0472">Membrane</keyword>
<comment type="caution">
    <text evidence="3">The sequence shown here is derived from an EMBL/GenBank/DDBJ whole genome shotgun (WGS) entry which is preliminary data.</text>
</comment>
<keyword evidence="2" id="KW-0812">Transmembrane</keyword>
<dbReference type="Proteomes" id="UP000637002">
    <property type="component" value="Unassembled WGS sequence"/>
</dbReference>
<organism evidence="3 4">
    <name type="scientific">Chelatococcus reniformis</name>
    <dbReference type="NCBI Taxonomy" id="1494448"/>
    <lineage>
        <taxon>Bacteria</taxon>
        <taxon>Pseudomonadati</taxon>
        <taxon>Pseudomonadota</taxon>
        <taxon>Alphaproteobacteria</taxon>
        <taxon>Hyphomicrobiales</taxon>
        <taxon>Chelatococcaceae</taxon>
        <taxon>Chelatococcus</taxon>
    </lineage>
</organism>
<proteinExistence type="predicted"/>
<accession>A0A916UN47</accession>
<dbReference type="RefSeq" id="WP_188611197.1">
    <property type="nucleotide sequence ID" value="NZ_BMGG01000008.1"/>
</dbReference>
<feature type="region of interest" description="Disordered" evidence="1">
    <location>
        <begin position="1"/>
        <end position="22"/>
    </location>
</feature>
<keyword evidence="4" id="KW-1185">Reference proteome</keyword>
<evidence type="ECO:0000313" key="3">
    <source>
        <dbReference type="EMBL" id="GGC80068.1"/>
    </source>
</evidence>
<evidence type="ECO:0000256" key="1">
    <source>
        <dbReference type="SAM" id="MobiDB-lite"/>
    </source>
</evidence>
<gene>
    <name evidence="3" type="ORF">GCM10010994_42560</name>
</gene>
<keyword evidence="2" id="KW-1133">Transmembrane helix</keyword>